<comment type="caution">
    <text evidence="2">The sequence shown here is derived from an EMBL/GenBank/DDBJ whole genome shotgun (WGS) entry which is preliminary data.</text>
</comment>
<dbReference type="SUPFAM" id="SSF56672">
    <property type="entry name" value="DNA/RNA polymerases"/>
    <property type="match status" value="1"/>
</dbReference>
<name>A0A9Q1EYV0_SYNKA</name>
<dbReference type="InterPro" id="IPR043502">
    <property type="entry name" value="DNA/RNA_pol_sf"/>
</dbReference>
<dbReference type="InterPro" id="IPR043128">
    <property type="entry name" value="Rev_trsase/Diguanyl_cyclase"/>
</dbReference>
<dbReference type="EMBL" id="JAINUF010000010">
    <property type="protein sequence ID" value="KAJ8347645.1"/>
    <property type="molecule type" value="Genomic_DNA"/>
</dbReference>
<proteinExistence type="predicted"/>
<dbReference type="Proteomes" id="UP001152622">
    <property type="component" value="Chromosome 10"/>
</dbReference>
<keyword evidence="3" id="KW-1185">Reference proteome</keyword>
<dbReference type="OrthoDB" id="8049819at2759"/>
<reference evidence="2" key="1">
    <citation type="journal article" date="2023" name="Science">
        <title>Genome structures resolve the early diversification of teleost fishes.</title>
        <authorList>
            <person name="Parey E."/>
            <person name="Louis A."/>
            <person name="Montfort J."/>
            <person name="Bouchez O."/>
            <person name="Roques C."/>
            <person name="Iampietro C."/>
            <person name="Lluch J."/>
            <person name="Castinel A."/>
            <person name="Donnadieu C."/>
            <person name="Desvignes T."/>
            <person name="Floi Bucao C."/>
            <person name="Jouanno E."/>
            <person name="Wen M."/>
            <person name="Mejri S."/>
            <person name="Dirks R."/>
            <person name="Jansen H."/>
            <person name="Henkel C."/>
            <person name="Chen W.J."/>
            <person name="Zahm M."/>
            <person name="Cabau C."/>
            <person name="Klopp C."/>
            <person name="Thompson A.W."/>
            <person name="Robinson-Rechavi M."/>
            <person name="Braasch I."/>
            <person name="Lecointre G."/>
            <person name="Bobe J."/>
            <person name="Postlethwait J.H."/>
            <person name="Berthelot C."/>
            <person name="Roest Crollius H."/>
            <person name="Guiguen Y."/>
        </authorList>
    </citation>
    <scope>NUCLEOTIDE SEQUENCE</scope>
    <source>
        <strain evidence="2">WJC10195</strain>
    </source>
</reference>
<dbReference type="InterPro" id="IPR041577">
    <property type="entry name" value="RT_RNaseH_2"/>
</dbReference>
<protein>
    <recommendedName>
        <fullName evidence="1">Reverse transcriptase/retrotransposon-derived protein RNase H-like domain-containing protein</fullName>
    </recommendedName>
</protein>
<dbReference type="AlphaFoldDB" id="A0A9Q1EYV0"/>
<feature type="domain" description="Reverse transcriptase/retrotransposon-derived protein RNase H-like" evidence="1">
    <location>
        <begin position="102"/>
        <end position="145"/>
    </location>
</feature>
<gene>
    <name evidence="2" type="ORF">SKAU_G00262340</name>
</gene>
<organism evidence="2 3">
    <name type="scientific">Synaphobranchus kaupii</name>
    <name type="common">Kaup's arrowtooth eel</name>
    <dbReference type="NCBI Taxonomy" id="118154"/>
    <lineage>
        <taxon>Eukaryota</taxon>
        <taxon>Metazoa</taxon>
        <taxon>Chordata</taxon>
        <taxon>Craniata</taxon>
        <taxon>Vertebrata</taxon>
        <taxon>Euteleostomi</taxon>
        <taxon>Actinopterygii</taxon>
        <taxon>Neopterygii</taxon>
        <taxon>Teleostei</taxon>
        <taxon>Anguilliformes</taxon>
        <taxon>Synaphobranchidae</taxon>
        <taxon>Synaphobranchus</taxon>
    </lineage>
</organism>
<evidence type="ECO:0000313" key="3">
    <source>
        <dbReference type="Proteomes" id="UP001152622"/>
    </source>
</evidence>
<dbReference type="Pfam" id="PF17919">
    <property type="entry name" value="RT_RNaseH_2"/>
    <property type="match status" value="1"/>
</dbReference>
<accession>A0A9Q1EYV0</accession>
<dbReference type="PANTHER" id="PTHR33064:SF37">
    <property type="entry name" value="RIBONUCLEASE H"/>
    <property type="match status" value="1"/>
</dbReference>
<dbReference type="PANTHER" id="PTHR33064">
    <property type="entry name" value="POL PROTEIN"/>
    <property type="match status" value="1"/>
</dbReference>
<evidence type="ECO:0000259" key="1">
    <source>
        <dbReference type="Pfam" id="PF17919"/>
    </source>
</evidence>
<dbReference type="InterPro" id="IPR051320">
    <property type="entry name" value="Viral_Replic_Matur_Polypro"/>
</dbReference>
<dbReference type="Gene3D" id="3.30.70.270">
    <property type="match status" value="1"/>
</dbReference>
<evidence type="ECO:0000313" key="2">
    <source>
        <dbReference type="EMBL" id="KAJ8347645.1"/>
    </source>
</evidence>
<sequence>MWRGLWEFNVMPFRLTNSRAPFERLMERVLKGIPAAECEVYLDDILVHAPCFNKALANLRLEVRSFMGLVSCYRSFITNFASNEAPLYTLTEKSIVFRSPSVCQRVIKRILTALVTAPILTMVDSTKPFILDPDASNVGIGAILS</sequence>